<dbReference type="SMART" id="SM00342">
    <property type="entry name" value="HTH_ARAC"/>
    <property type="match status" value="1"/>
</dbReference>
<feature type="domain" description="Histidine kinase" evidence="13">
    <location>
        <begin position="816"/>
        <end position="1031"/>
    </location>
</feature>
<accession>A0A2T2Y8L7</accession>
<keyword evidence="10" id="KW-0804">Transcription</keyword>
<dbReference type="SUPFAM" id="SSF52172">
    <property type="entry name" value="CheY-like"/>
    <property type="match status" value="1"/>
</dbReference>
<organism evidence="15 16">
    <name type="scientific">Adhaeribacter arboris</name>
    <dbReference type="NCBI Taxonomy" id="2072846"/>
    <lineage>
        <taxon>Bacteria</taxon>
        <taxon>Pseudomonadati</taxon>
        <taxon>Bacteroidota</taxon>
        <taxon>Cytophagia</taxon>
        <taxon>Cytophagales</taxon>
        <taxon>Hymenobacteraceae</taxon>
        <taxon>Adhaeribacter</taxon>
    </lineage>
</organism>
<evidence type="ECO:0000256" key="10">
    <source>
        <dbReference type="ARBA" id="ARBA00023163"/>
    </source>
</evidence>
<dbReference type="FunFam" id="3.30.565.10:FF:000037">
    <property type="entry name" value="Hybrid sensor histidine kinase/response regulator"/>
    <property type="match status" value="1"/>
</dbReference>
<dbReference type="Pfam" id="PF12833">
    <property type="entry name" value="HTH_18"/>
    <property type="match status" value="1"/>
</dbReference>
<evidence type="ECO:0000259" key="14">
    <source>
        <dbReference type="PROSITE" id="PS50110"/>
    </source>
</evidence>
<evidence type="ECO:0000256" key="1">
    <source>
        <dbReference type="ARBA" id="ARBA00000085"/>
    </source>
</evidence>
<evidence type="ECO:0000259" key="13">
    <source>
        <dbReference type="PROSITE" id="PS50109"/>
    </source>
</evidence>
<dbReference type="SUPFAM" id="SSF50998">
    <property type="entry name" value="Quinoprotein alcohol dehydrogenase-like"/>
    <property type="match status" value="1"/>
</dbReference>
<proteinExistence type="predicted"/>
<dbReference type="FunFam" id="2.60.40.10:FF:000791">
    <property type="entry name" value="Two-component system sensor histidine kinase/response regulator"/>
    <property type="match status" value="1"/>
</dbReference>
<dbReference type="Pfam" id="PF02518">
    <property type="entry name" value="HATPase_c"/>
    <property type="match status" value="1"/>
</dbReference>
<dbReference type="SMART" id="SM00387">
    <property type="entry name" value="HATPase_c"/>
    <property type="match status" value="1"/>
</dbReference>
<dbReference type="RefSeq" id="WP_106933681.1">
    <property type="nucleotide sequence ID" value="NZ_PYFT01000002.1"/>
</dbReference>
<dbReference type="InterPro" id="IPR013783">
    <property type="entry name" value="Ig-like_fold"/>
</dbReference>
<keyword evidence="3 11" id="KW-0597">Phosphoprotein</keyword>
<keyword evidence="16" id="KW-1185">Reference proteome</keyword>
<dbReference type="PROSITE" id="PS50109">
    <property type="entry name" value="HIS_KIN"/>
    <property type="match status" value="1"/>
</dbReference>
<comment type="caution">
    <text evidence="15">The sequence shown here is derived from an EMBL/GenBank/DDBJ whole genome shotgun (WGS) entry which is preliminary data.</text>
</comment>
<keyword evidence="9" id="KW-0805">Transcription regulation</keyword>
<evidence type="ECO:0000256" key="3">
    <source>
        <dbReference type="ARBA" id="ARBA00022553"/>
    </source>
</evidence>
<dbReference type="InterPro" id="IPR011110">
    <property type="entry name" value="Reg_prop"/>
</dbReference>
<reference evidence="15 16" key="1">
    <citation type="submission" date="2018-03" db="EMBL/GenBank/DDBJ databases">
        <title>Adhaeribacter sp. HMF7605 Genome sequencing and assembly.</title>
        <authorList>
            <person name="Kang H."/>
            <person name="Kang J."/>
            <person name="Cha I."/>
            <person name="Kim H."/>
            <person name="Joh K."/>
        </authorList>
    </citation>
    <scope>NUCLEOTIDE SEQUENCE [LARGE SCALE GENOMIC DNA]</scope>
    <source>
        <strain evidence="15 16">HMF7605</strain>
    </source>
</reference>
<dbReference type="SUPFAM" id="SSF47384">
    <property type="entry name" value="Homodimeric domain of signal transducing histidine kinase"/>
    <property type="match status" value="1"/>
</dbReference>
<dbReference type="InterPro" id="IPR015943">
    <property type="entry name" value="WD40/YVTN_repeat-like_dom_sf"/>
</dbReference>
<dbReference type="Gene3D" id="1.10.10.60">
    <property type="entry name" value="Homeodomain-like"/>
    <property type="match status" value="1"/>
</dbReference>
<dbReference type="InterPro" id="IPR011123">
    <property type="entry name" value="Y_Y_Y"/>
</dbReference>
<dbReference type="Gene3D" id="1.10.287.130">
    <property type="match status" value="1"/>
</dbReference>
<dbReference type="OrthoDB" id="9797097at2"/>
<evidence type="ECO:0000256" key="5">
    <source>
        <dbReference type="ARBA" id="ARBA00022741"/>
    </source>
</evidence>
<dbReference type="Gene3D" id="3.40.50.2300">
    <property type="match status" value="1"/>
</dbReference>
<keyword evidence="6 15" id="KW-0418">Kinase</keyword>
<dbReference type="InterPro" id="IPR036890">
    <property type="entry name" value="HATPase_C_sf"/>
</dbReference>
<evidence type="ECO:0000313" key="15">
    <source>
        <dbReference type="EMBL" id="PSR51859.1"/>
    </source>
</evidence>
<feature type="modified residue" description="4-aspartylphosphate" evidence="11">
    <location>
        <position position="1111"/>
    </location>
</feature>
<feature type="domain" description="Response regulatory" evidence="14">
    <location>
        <begin position="1063"/>
        <end position="1178"/>
    </location>
</feature>
<evidence type="ECO:0000256" key="4">
    <source>
        <dbReference type="ARBA" id="ARBA00022679"/>
    </source>
</evidence>
<dbReference type="Pfam" id="PF00072">
    <property type="entry name" value="Response_reg"/>
    <property type="match status" value="1"/>
</dbReference>
<evidence type="ECO:0000256" key="2">
    <source>
        <dbReference type="ARBA" id="ARBA00012438"/>
    </source>
</evidence>
<comment type="catalytic activity">
    <reaction evidence="1">
        <text>ATP + protein L-histidine = ADP + protein N-phospho-L-histidine.</text>
        <dbReference type="EC" id="2.7.13.3"/>
    </reaction>
</comment>
<dbReference type="InterPro" id="IPR001789">
    <property type="entry name" value="Sig_transdc_resp-reg_receiver"/>
</dbReference>
<dbReference type="SMART" id="SM00388">
    <property type="entry name" value="HisKA"/>
    <property type="match status" value="1"/>
</dbReference>
<evidence type="ECO:0000256" key="8">
    <source>
        <dbReference type="ARBA" id="ARBA00023012"/>
    </source>
</evidence>
<sequence length="1310" mass="149480">MRPELKWLLLLLGLNLWGLSTWAQLSSLPPPELITDRQGLPQGFVPGIVQDPQGFIWMATRDGLCRYDGNRFKVFRPKLDTRPSSWFSDLRFLQLDPQGNIWIISEQGGIAFFDPRTEAFTDYSPQIFGQQPFDELIVQHAYPDRQNRLWLAFYGKGLICFHIRTRQVQWFRHQPENPNSLASNWVRNILQDTQGTIWIATSAGLDQFQEQSGRFIHYKPESATPLTLPETDLYTLYQRPTGEILIGSASFITKFNPSSGQVRSYRLPAAGETQFGMRFATDSKSVIYFSQHDRLFRFTDDAGPQLLTRLTLQTGNCASLLIDRSDVLWLGTDGSGVRKYDLRADGFQTARYQVNFQTDLLTQWLGVPSSLVVPNVQHNNPYQFRYTYDKMGSLWINVGSSDFYHINLNTRQTEKINFPVSFKEAISPMATDGKGEVWLLHEYQLWNYDPGQQQWVLSPYRLDKKSTYEILQMVVDEQAFWLASRSRGLFRLDRQTGQLHQYAYEPDNLTSLSNNALFCLSQDPTDANRLWIGTFGSGLCAFDKRSGQCRRITEQDGLPNNVIYSALPDEQGYLWLGTNKGLCRLNRKTFQMQVYTTEDGLLTNEFNRFHYLQLPATGQIIMAGVEGFTVFQPSQLQDDSFKPKVELTELQINNRVVEPRKDSLLNRPIHALKELILPYNQNFITASFAALQYNRPGKNQYRYQLIGIDNGWVKSREPQAVYTALPPGEYSLRVNASNTSGHWSPYVRQLAVIINPPWWRTWWAYLLYGFLVSGMIWYGFRLYINRLRLQQAITLRQQEARQLRALDELKSRFFTNITHDFRTPLTLILSPIPGLLQYLAGTPYQKTLATMERNAGQLLGLINQVLDFSKLDAQMLTVQESRGNLTEFVAQTVQIFQEEANAKSIGLIYQSEATGDYWFDAGKLERILSNLVANALKFTPTDGQITVSLQVTDRVLLTVADTGRGIPAEKLPSIFERFFQVNGDQADNSSKGTGIGLSLVKELVELQRGQITVESEPGKGTEFRVWLPLQPAAESVPEKEGVLLPSDNGLTAVVQASNEEPPLILLVEDNPELADFIQDSLPQQYRISRTTNGAEGLEQAFAELPDVVISDVMMPVMDGYTFCHQLKTDERTSHIPVILLTAKAALDSRLEGLTHGADDYLTKPFHVPELNLRIHNLLERQRRYRQYLQQELILPTNTSDSSPAPLDPFLAKLYRVIEARLDDTSLGVEQLAEQLHLSRSHLHRKLKVLVGLPPGDVIRNYRLQRATHYLREGLNSSETAYRVGFDSPPYFAKCFREVYQMSPGEFARRS</sequence>
<dbReference type="Pfam" id="PF07495">
    <property type="entry name" value="Y_Y_Y"/>
    <property type="match status" value="1"/>
</dbReference>
<dbReference type="InterPro" id="IPR004358">
    <property type="entry name" value="Sig_transdc_His_kin-like_C"/>
</dbReference>
<feature type="domain" description="HTH araC/xylS-type" evidence="12">
    <location>
        <begin position="1211"/>
        <end position="1309"/>
    </location>
</feature>
<dbReference type="InterPro" id="IPR018060">
    <property type="entry name" value="HTH_AraC"/>
</dbReference>
<dbReference type="PROSITE" id="PS01124">
    <property type="entry name" value="HTH_ARAC_FAMILY_2"/>
    <property type="match status" value="1"/>
</dbReference>
<dbReference type="InterPro" id="IPR009057">
    <property type="entry name" value="Homeodomain-like_sf"/>
</dbReference>
<dbReference type="GO" id="GO:0043565">
    <property type="term" value="F:sequence-specific DNA binding"/>
    <property type="evidence" value="ECO:0007669"/>
    <property type="project" value="InterPro"/>
</dbReference>
<dbReference type="Gene3D" id="2.60.40.10">
    <property type="entry name" value="Immunoglobulins"/>
    <property type="match status" value="1"/>
</dbReference>
<keyword evidence="8" id="KW-0902">Two-component regulatory system</keyword>
<dbReference type="SMART" id="SM00448">
    <property type="entry name" value="REC"/>
    <property type="match status" value="1"/>
</dbReference>
<keyword evidence="5" id="KW-0547">Nucleotide-binding</keyword>
<protein>
    <recommendedName>
        <fullName evidence="2">histidine kinase</fullName>
        <ecNumber evidence="2">2.7.13.3</ecNumber>
    </recommendedName>
</protein>
<dbReference type="EC" id="2.7.13.3" evidence="2"/>
<keyword evidence="7" id="KW-0067">ATP-binding</keyword>
<dbReference type="PANTHER" id="PTHR43547">
    <property type="entry name" value="TWO-COMPONENT HISTIDINE KINASE"/>
    <property type="match status" value="1"/>
</dbReference>
<dbReference type="InterPro" id="IPR003594">
    <property type="entry name" value="HATPase_dom"/>
</dbReference>
<dbReference type="Pfam" id="PF00512">
    <property type="entry name" value="HisKA"/>
    <property type="match status" value="1"/>
</dbReference>
<dbReference type="CDD" id="cd00075">
    <property type="entry name" value="HATPase"/>
    <property type="match status" value="1"/>
</dbReference>
<dbReference type="CDD" id="cd17574">
    <property type="entry name" value="REC_OmpR"/>
    <property type="match status" value="1"/>
</dbReference>
<dbReference type="InterPro" id="IPR003661">
    <property type="entry name" value="HisK_dim/P_dom"/>
</dbReference>
<evidence type="ECO:0000313" key="16">
    <source>
        <dbReference type="Proteomes" id="UP000240357"/>
    </source>
</evidence>
<dbReference type="PRINTS" id="PR00344">
    <property type="entry name" value="BCTRLSENSOR"/>
</dbReference>
<dbReference type="Proteomes" id="UP000240357">
    <property type="component" value="Unassembled WGS sequence"/>
</dbReference>
<evidence type="ECO:0000256" key="9">
    <source>
        <dbReference type="ARBA" id="ARBA00023015"/>
    </source>
</evidence>
<dbReference type="CDD" id="cd00082">
    <property type="entry name" value="HisKA"/>
    <property type="match status" value="1"/>
</dbReference>
<dbReference type="PROSITE" id="PS50110">
    <property type="entry name" value="RESPONSE_REGULATORY"/>
    <property type="match status" value="1"/>
</dbReference>
<name>A0A2T2Y8L7_9BACT</name>
<dbReference type="InterPro" id="IPR011006">
    <property type="entry name" value="CheY-like_superfamily"/>
</dbReference>
<dbReference type="InterPro" id="IPR005467">
    <property type="entry name" value="His_kinase_dom"/>
</dbReference>
<dbReference type="InterPro" id="IPR011047">
    <property type="entry name" value="Quinoprotein_ADH-like_sf"/>
</dbReference>
<evidence type="ECO:0000256" key="6">
    <source>
        <dbReference type="ARBA" id="ARBA00022777"/>
    </source>
</evidence>
<dbReference type="Gene3D" id="2.130.10.10">
    <property type="entry name" value="YVTN repeat-like/Quinoprotein amine dehydrogenase"/>
    <property type="match status" value="3"/>
</dbReference>
<evidence type="ECO:0000259" key="12">
    <source>
        <dbReference type="PROSITE" id="PS01124"/>
    </source>
</evidence>
<dbReference type="PANTHER" id="PTHR43547:SF2">
    <property type="entry name" value="HYBRID SIGNAL TRANSDUCTION HISTIDINE KINASE C"/>
    <property type="match status" value="1"/>
</dbReference>
<dbReference type="Pfam" id="PF07494">
    <property type="entry name" value="Reg_prop"/>
    <property type="match status" value="3"/>
</dbReference>
<dbReference type="GO" id="GO:0003700">
    <property type="term" value="F:DNA-binding transcription factor activity"/>
    <property type="evidence" value="ECO:0007669"/>
    <property type="project" value="InterPro"/>
</dbReference>
<dbReference type="SUPFAM" id="SSF46689">
    <property type="entry name" value="Homeodomain-like"/>
    <property type="match status" value="1"/>
</dbReference>
<dbReference type="SUPFAM" id="SSF55874">
    <property type="entry name" value="ATPase domain of HSP90 chaperone/DNA topoisomerase II/histidine kinase"/>
    <property type="match status" value="1"/>
</dbReference>
<dbReference type="InterPro" id="IPR036097">
    <property type="entry name" value="HisK_dim/P_sf"/>
</dbReference>
<dbReference type="Gene3D" id="3.30.565.10">
    <property type="entry name" value="Histidine kinase-like ATPase, C-terminal domain"/>
    <property type="match status" value="1"/>
</dbReference>
<dbReference type="EMBL" id="PYFT01000002">
    <property type="protein sequence ID" value="PSR51859.1"/>
    <property type="molecule type" value="Genomic_DNA"/>
</dbReference>
<gene>
    <name evidence="15" type="ORF">AHMF7605_28510</name>
</gene>
<evidence type="ECO:0000256" key="7">
    <source>
        <dbReference type="ARBA" id="ARBA00022840"/>
    </source>
</evidence>
<keyword evidence="4" id="KW-0808">Transferase</keyword>
<dbReference type="GO" id="GO:0005524">
    <property type="term" value="F:ATP binding"/>
    <property type="evidence" value="ECO:0007669"/>
    <property type="project" value="UniProtKB-KW"/>
</dbReference>
<evidence type="ECO:0000256" key="11">
    <source>
        <dbReference type="PROSITE-ProRule" id="PRU00169"/>
    </source>
</evidence>
<dbReference type="GO" id="GO:0000155">
    <property type="term" value="F:phosphorelay sensor kinase activity"/>
    <property type="evidence" value="ECO:0007669"/>
    <property type="project" value="InterPro"/>
</dbReference>